<accession>A0A179SLK4</accession>
<reference evidence="13" key="1">
    <citation type="submission" date="2016-04" db="EMBL/GenBank/DDBJ databases">
        <authorList>
            <person name="Lyu Z."/>
            <person name="Lyu W."/>
        </authorList>
    </citation>
    <scope>NUCLEOTIDE SEQUENCE [LARGE SCALE GENOMIC DNA]</scope>
    <source>
        <strain evidence="13">C44</strain>
    </source>
</reference>
<keyword evidence="4 9" id="KW-0812">Transmembrane</keyword>
<evidence type="ECO:0000256" key="8">
    <source>
        <dbReference type="ARBA" id="ARBA00023136"/>
    </source>
</evidence>
<evidence type="ECO:0000256" key="9">
    <source>
        <dbReference type="SAM" id="Phobius"/>
    </source>
</evidence>
<evidence type="ECO:0000256" key="2">
    <source>
        <dbReference type="ARBA" id="ARBA00022448"/>
    </source>
</evidence>
<evidence type="ECO:0000313" key="12">
    <source>
        <dbReference type="EMBL" id="OAS82565.1"/>
    </source>
</evidence>
<dbReference type="AlphaFoldDB" id="A0A179SLK4"/>
<comment type="caution">
    <text evidence="12">The sequence shown here is derived from an EMBL/GenBank/DDBJ whole genome shotgun (WGS) entry which is preliminary data.</text>
</comment>
<evidence type="ECO:0000256" key="5">
    <source>
        <dbReference type="ARBA" id="ARBA00022741"/>
    </source>
</evidence>
<keyword evidence="8 9" id="KW-0472">Membrane</keyword>
<dbReference type="InterPro" id="IPR003593">
    <property type="entry name" value="AAA+_ATPase"/>
</dbReference>
<feature type="transmembrane region" description="Helical" evidence="9">
    <location>
        <begin position="59"/>
        <end position="81"/>
    </location>
</feature>
<dbReference type="PANTHER" id="PTHR43394">
    <property type="entry name" value="ATP-DEPENDENT PERMEASE MDL1, MITOCHONDRIAL"/>
    <property type="match status" value="1"/>
</dbReference>
<evidence type="ECO:0000313" key="13">
    <source>
        <dbReference type="Proteomes" id="UP000078534"/>
    </source>
</evidence>
<feature type="transmembrane region" description="Helical" evidence="9">
    <location>
        <begin position="158"/>
        <end position="176"/>
    </location>
</feature>
<evidence type="ECO:0000256" key="6">
    <source>
        <dbReference type="ARBA" id="ARBA00022840"/>
    </source>
</evidence>
<evidence type="ECO:0000256" key="4">
    <source>
        <dbReference type="ARBA" id="ARBA00022692"/>
    </source>
</evidence>
<dbReference type="InterPro" id="IPR017871">
    <property type="entry name" value="ABC_transporter-like_CS"/>
</dbReference>
<organism evidence="12 13">
    <name type="scientific">Metabacillus litoralis</name>
    <dbReference type="NCBI Taxonomy" id="152268"/>
    <lineage>
        <taxon>Bacteria</taxon>
        <taxon>Bacillati</taxon>
        <taxon>Bacillota</taxon>
        <taxon>Bacilli</taxon>
        <taxon>Bacillales</taxon>
        <taxon>Bacillaceae</taxon>
        <taxon>Metabacillus</taxon>
    </lineage>
</organism>
<dbReference type="OrthoDB" id="9770415at2"/>
<dbReference type="InterPro" id="IPR003439">
    <property type="entry name" value="ABC_transporter-like_ATP-bd"/>
</dbReference>
<dbReference type="Gene3D" id="1.20.1560.10">
    <property type="entry name" value="ABC transporter type 1, transmembrane domain"/>
    <property type="match status" value="1"/>
</dbReference>
<dbReference type="InterPro" id="IPR036640">
    <property type="entry name" value="ABC1_TM_sf"/>
</dbReference>
<proteinExistence type="predicted"/>
<dbReference type="SUPFAM" id="SSF52540">
    <property type="entry name" value="P-loop containing nucleoside triphosphate hydrolases"/>
    <property type="match status" value="1"/>
</dbReference>
<comment type="subcellular location">
    <subcellularLocation>
        <location evidence="1">Cell membrane</location>
        <topology evidence="1">Multi-pass membrane protein</topology>
    </subcellularLocation>
</comment>
<keyword evidence="5" id="KW-0547">Nucleotide-binding</keyword>
<dbReference type="Pfam" id="PF00005">
    <property type="entry name" value="ABC_tran"/>
    <property type="match status" value="1"/>
</dbReference>
<dbReference type="GO" id="GO:0015421">
    <property type="term" value="F:ABC-type oligopeptide transporter activity"/>
    <property type="evidence" value="ECO:0007669"/>
    <property type="project" value="TreeGrafter"/>
</dbReference>
<dbReference type="InterPro" id="IPR039421">
    <property type="entry name" value="Type_1_exporter"/>
</dbReference>
<feature type="transmembrane region" description="Helical" evidence="9">
    <location>
        <begin position="243"/>
        <end position="268"/>
    </location>
</feature>
<feature type="domain" description="ABC transmembrane type-1" evidence="11">
    <location>
        <begin position="19"/>
        <end position="303"/>
    </location>
</feature>
<evidence type="ECO:0000259" key="11">
    <source>
        <dbReference type="PROSITE" id="PS50929"/>
    </source>
</evidence>
<keyword evidence="13" id="KW-1185">Reference proteome</keyword>
<gene>
    <name evidence="12" type="ORF">A6K24_13060</name>
</gene>
<dbReference type="FunFam" id="3.40.50.300:FF:000221">
    <property type="entry name" value="Multidrug ABC transporter ATP-binding protein"/>
    <property type="match status" value="1"/>
</dbReference>
<dbReference type="InterPro" id="IPR011527">
    <property type="entry name" value="ABC1_TM_dom"/>
</dbReference>
<dbReference type="Proteomes" id="UP000078534">
    <property type="component" value="Unassembled WGS sequence"/>
</dbReference>
<dbReference type="PROSITE" id="PS50929">
    <property type="entry name" value="ABC_TM1F"/>
    <property type="match status" value="1"/>
</dbReference>
<evidence type="ECO:0000256" key="1">
    <source>
        <dbReference type="ARBA" id="ARBA00004651"/>
    </source>
</evidence>
<dbReference type="RefSeq" id="WP_066340142.1">
    <property type="nucleotide sequence ID" value="NZ_LWSG01000045.1"/>
</dbReference>
<dbReference type="SMART" id="SM00382">
    <property type="entry name" value="AAA"/>
    <property type="match status" value="1"/>
</dbReference>
<sequence>MKTRPIFHQHLFQHKWGYLLGSGLLTISLVLQLGVPLLLEDFTDGIQHLSIQVSDLWNLAVWFIVLGIGIFLFRSSGRIYIFRLSRMLERDLRTKLFSHWETLPADYYQQERIGNLMAHAVNDVNILRQIGMQGVFQTVEAMVLISITISMMAGTIDLYLTLLVLIPLPGLTYLAYRFRTNIRMHSSKVQEAIGTLTSRVQEFCTGIRIIKTYVQEQEEMKKFTKENVENVKANKRLIRSNSLFTSLSQGIVGLSYLLSVVFGSILVMKGTITLGEFVAFNTYLSFLVAPIENLGKVINLFQQGKAADMRLSDVLATTPDIKDEEGIFRLNKFEGDIRIQNLSFQYKNSKGYALRNINLTIKKGTSIGIVGKIGSGKSTLVNLLLRVYNPPKKSIFINNYDIHDLPLKTLRTSIGYVPQTNFLFSSTIKENIAFDPSIYQDKDIYKAAKQAHVYEDIIDFPEGFDTPLGERGFSLSGGQRQRVSIARAMIKKSPIMIFDDSLSAVDAKTEELILKTLQTEMKGRTSVIISHRISTIRKADQIIVLDEGKIVEQGTHESLLERNGTYKKMFVQQSNEFTLEDSIPSSYSERTVRIKKRRG</sequence>
<keyword evidence="6" id="KW-0067">ATP-binding</keyword>
<feature type="transmembrane region" description="Helical" evidence="9">
    <location>
        <begin position="134"/>
        <end position="152"/>
    </location>
</feature>
<evidence type="ECO:0000256" key="3">
    <source>
        <dbReference type="ARBA" id="ARBA00022475"/>
    </source>
</evidence>
<feature type="transmembrane region" description="Helical" evidence="9">
    <location>
        <begin position="16"/>
        <end position="39"/>
    </location>
</feature>
<keyword evidence="3" id="KW-1003">Cell membrane</keyword>
<dbReference type="PANTHER" id="PTHR43394:SF1">
    <property type="entry name" value="ATP-BINDING CASSETTE SUB-FAMILY B MEMBER 10, MITOCHONDRIAL"/>
    <property type="match status" value="1"/>
</dbReference>
<protein>
    <submittedName>
        <fullName evidence="12">ABC transporter</fullName>
    </submittedName>
</protein>
<dbReference type="InterPro" id="IPR027417">
    <property type="entry name" value="P-loop_NTPase"/>
</dbReference>
<evidence type="ECO:0000259" key="10">
    <source>
        <dbReference type="PROSITE" id="PS50893"/>
    </source>
</evidence>
<dbReference type="STRING" id="152268.A6K24_13060"/>
<keyword evidence="2" id="KW-0813">Transport</keyword>
<name>A0A179SLK4_9BACI</name>
<dbReference type="GO" id="GO:0005524">
    <property type="term" value="F:ATP binding"/>
    <property type="evidence" value="ECO:0007669"/>
    <property type="project" value="UniProtKB-KW"/>
</dbReference>
<evidence type="ECO:0000256" key="7">
    <source>
        <dbReference type="ARBA" id="ARBA00022989"/>
    </source>
</evidence>
<dbReference type="Pfam" id="PF00664">
    <property type="entry name" value="ABC_membrane"/>
    <property type="match status" value="1"/>
</dbReference>
<dbReference type="PROSITE" id="PS00211">
    <property type="entry name" value="ABC_TRANSPORTER_1"/>
    <property type="match status" value="1"/>
</dbReference>
<dbReference type="CDD" id="cd18541">
    <property type="entry name" value="ABC_6TM_TmrB_like"/>
    <property type="match status" value="1"/>
</dbReference>
<dbReference type="GO" id="GO:0016887">
    <property type="term" value="F:ATP hydrolysis activity"/>
    <property type="evidence" value="ECO:0007669"/>
    <property type="project" value="InterPro"/>
</dbReference>
<feature type="domain" description="ABC transporter" evidence="10">
    <location>
        <begin position="337"/>
        <end position="572"/>
    </location>
</feature>
<dbReference type="Gene3D" id="3.40.50.300">
    <property type="entry name" value="P-loop containing nucleotide triphosphate hydrolases"/>
    <property type="match status" value="1"/>
</dbReference>
<keyword evidence="7 9" id="KW-1133">Transmembrane helix</keyword>
<dbReference type="GO" id="GO:0005886">
    <property type="term" value="C:plasma membrane"/>
    <property type="evidence" value="ECO:0007669"/>
    <property type="project" value="UniProtKB-SubCell"/>
</dbReference>
<dbReference type="PROSITE" id="PS50893">
    <property type="entry name" value="ABC_TRANSPORTER_2"/>
    <property type="match status" value="1"/>
</dbReference>
<dbReference type="SUPFAM" id="SSF90123">
    <property type="entry name" value="ABC transporter transmembrane region"/>
    <property type="match status" value="1"/>
</dbReference>
<dbReference type="EMBL" id="LWSG01000045">
    <property type="protein sequence ID" value="OAS82565.1"/>
    <property type="molecule type" value="Genomic_DNA"/>
</dbReference>